<keyword evidence="5" id="KW-1185">Reference proteome</keyword>
<evidence type="ECO:0000256" key="1">
    <source>
        <dbReference type="ARBA" id="ARBA00005836"/>
    </source>
</evidence>
<protein>
    <submittedName>
        <fullName evidence="4">Metallopeptidase TldD-related protein</fullName>
    </submittedName>
</protein>
<name>A0ABW4WST9_9HYPH</name>
<dbReference type="Proteomes" id="UP001597349">
    <property type="component" value="Unassembled WGS sequence"/>
</dbReference>
<dbReference type="SUPFAM" id="SSF111283">
    <property type="entry name" value="Putative modulator of DNA gyrase, PmbA/TldD"/>
    <property type="match status" value="1"/>
</dbReference>
<feature type="domain" description="Metalloprotease TldD/E C-terminal" evidence="3">
    <location>
        <begin position="2"/>
        <end position="177"/>
    </location>
</feature>
<dbReference type="InterPro" id="IPR045569">
    <property type="entry name" value="Metalloprtase-TldD/E_C"/>
</dbReference>
<organism evidence="4 5">
    <name type="scientific">Mesorhizobium calcicola</name>
    <dbReference type="NCBI Taxonomy" id="1300310"/>
    <lineage>
        <taxon>Bacteria</taxon>
        <taxon>Pseudomonadati</taxon>
        <taxon>Pseudomonadota</taxon>
        <taxon>Alphaproteobacteria</taxon>
        <taxon>Hyphomicrobiales</taxon>
        <taxon>Phyllobacteriaceae</taxon>
        <taxon>Mesorhizobium</taxon>
    </lineage>
</organism>
<feature type="compositionally biased region" description="Basic and acidic residues" evidence="2">
    <location>
        <begin position="37"/>
        <end position="46"/>
    </location>
</feature>
<evidence type="ECO:0000313" key="4">
    <source>
        <dbReference type="EMBL" id="MFD2058717.1"/>
    </source>
</evidence>
<dbReference type="Pfam" id="PF19289">
    <property type="entry name" value="PmbA_TldD_3rd"/>
    <property type="match status" value="1"/>
</dbReference>
<dbReference type="RefSeq" id="WP_379027179.1">
    <property type="nucleotide sequence ID" value="NZ_JBHUGY010000079.1"/>
</dbReference>
<reference evidence="5" key="1">
    <citation type="journal article" date="2019" name="Int. J. Syst. Evol. Microbiol.">
        <title>The Global Catalogue of Microorganisms (GCM) 10K type strain sequencing project: providing services to taxonomists for standard genome sequencing and annotation.</title>
        <authorList>
            <consortium name="The Broad Institute Genomics Platform"/>
            <consortium name="The Broad Institute Genome Sequencing Center for Infectious Disease"/>
            <person name="Wu L."/>
            <person name="Ma J."/>
        </authorList>
    </citation>
    <scope>NUCLEOTIDE SEQUENCE [LARGE SCALE GENOMIC DNA]</scope>
    <source>
        <strain evidence="5">CGMCC 1.16226</strain>
    </source>
</reference>
<dbReference type="EMBL" id="JBHUGY010000079">
    <property type="protein sequence ID" value="MFD2058717.1"/>
    <property type="molecule type" value="Genomic_DNA"/>
</dbReference>
<feature type="region of interest" description="Disordered" evidence="2">
    <location>
        <begin position="28"/>
        <end position="50"/>
    </location>
</feature>
<comment type="caution">
    <text evidence="4">The sequence shown here is derived from an EMBL/GenBank/DDBJ whole genome shotgun (WGS) entry which is preliminary data.</text>
</comment>
<dbReference type="InterPro" id="IPR051463">
    <property type="entry name" value="Peptidase_U62_metallo"/>
</dbReference>
<evidence type="ECO:0000256" key="2">
    <source>
        <dbReference type="SAM" id="MobiDB-lite"/>
    </source>
</evidence>
<gene>
    <name evidence="4" type="ORF">ACFSQT_38245</name>
</gene>
<evidence type="ECO:0000259" key="3">
    <source>
        <dbReference type="Pfam" id="PF19289"/>
    </source>
</evidence>
<evidence type="ECO:0000313" key="5">
    <source>
        <dbReference type="Proteomes" id="UP001597349"/>
    </source>
</evidence>
<dbReference type="PANTHER" id="PTHR30624:SF4">
    <property type="entry name" value="METALLOPROTEASE TLDD"/>
    <property type="match status" value="1"/>
</dbReference>
<comment type="similarity">
    <text evidence="1">Belongs to the peptidase U62 family.</text>
</comment>
<dbReference type="InterPro" id="IPR036059">
    <property type="entry name" value="TldD/PmbA_sf"/>
</dbReference>
<sequence>MPERRGSLTVDDEGTPSARNVLIGMANWSATAGSPERPADGHEGHRQRPARRLCAPADARMTNTFMTAGDMEPEEIIASVKNGIYAVSFGGGQVDITSGKFVFGCTEAYMIENGKVTQPIKGAMLIGNGPDAMHRVSMVGNDMKLDTGIGMCGKAGQGVPVGVGQPHLRMNQMTVGGTRV</sequence>
<accession>A0ABW4WST9</accession>
<proteinExistence type="inferred from homology"/>
<dbReference type="PANTHER" id="PTHR30624">
    <property type="entry name" value="UNCHARACTERIZED PROTEIN TLDD AND PMBA"/>
    <property type="match status" value="1"/>
</dbReference>